<keyword evidence="3" id="KW-1185">Reference proteome</keyword>
<sequence length="228" mass="26266">MQYTGSLLLGGLLENVGRKYSEHNPQQKREYHSQQGQHYGTQLDRSMQKPFDQHYWQSFDARQWQMPKLDMDMWKTGQYAWKTTTAQKREDMGEALKQSAKNAVQEFMNDPLKQAKQTVAKVQKAKGQYDAFQHDGDTLQQHSKDLTAQKSMEMARSLGRNSMLKAPGYLMPGILGVAYRSFFTAKMVGNFGAQYNELRETHNKMPGTMKQQRDQRLASLNNNSGDKQ</sequence>
<name>A0A222FI65_9GAMM</name>
<feature type="compositionally biased region" description="Polar residues" evidence="1">
    <location>
        <begin position="218"/>
        <end position="228"/>
    </location>
</feature>
<organism evidence="2 3">
    <name type="scientific">Bacterioplanes sanyensis</name>
    <dbReference type="NCBI Taxonomy" id="1249553"/>
    <lineage>
        <taxon>Bacteria</taxon>
        <taxon>Pseudomonadati</taxon>
        <taxon>Pseudomonadota</taxon>
        <taxon>Gammaproteobacteria</taxon>
        <taxon>Oceanospirillales</taxon>
        <taxon>Oceanospirillaceae</taxon>
        <taxon>Bacterioplanes</taxon>
    </lineage>
</organism>
<feature type="region of interest" description="Disordered" evidence="1">
    <location>
        <begin position="206"/>
        <end position="228"/>
    </location>
</feature>
<dbReference type="KEGG" id="bsan:CHH28_07075"/>
<gene>
    <name evidence="2" type="ORF">CHH28_07075</name>
</gene>
<evidence type="ECO:0000256" key="1">
    <source>
        <dbReference type="SAM" id="MobiDB-lite"/>
    </source>
</evidence>
<evidence type="ECO:0000313" key="3">
    <source>
        <dbReference type="Proteomes" id="UP000202440"/>
    </source>
</evidence>
<dbReference type="EMBL" id="CP022530">
    <property type="protein sequence ID" value="ASP38449.1"/>
    <property type="molecule type" value="Genomic_DNA"/>
</dbReference>
<dbReference type="Proteomes" id="UP000202440">
    <property type="component" value="Chromosome"/>
</dbReference>
<evidence type="ECO:0000313" key="2">
    <source>
        <dbReference type="EMBL" id="ASP38449.1"/>
    </source>
</evidence>
<protein>
    <submittedName>
        <fullName evidence="2">Uncharacterized protein</fullName>
    </submittedName>
</protein>
<reference evidence="2 3" key="1">
    <citation type="submission" date="2017-07" db="EMBL/GenBank/DDBJ databases">
        <title>Annotated genome sequence of Bacterioplanes sanyensis isolated from Red Sea.</title>
        <authorList>
            <person name="Rehman Z.U."/>
        </authorList>
    </citation>
    <scope>NUCLEOTIDE SEQUENCE [LARGE SCALE GENOMIC DNA]</scope>
    <source>
        <strain evidence="2 3">NV9</strain>
    </source>
</reference>
<proteinExistence type="predicted"/>
<accession>A0A222FI65</accession>
<dbReference type="AlphaFoldDB" id="A0A222FI65"/>